<evidence type="ECO:0000256" key="3">
    <source>
        <dbReference type="ARBA" id="ARBA00023014"/>
    </source>
</evidence>
<evidence type="ECO:0000256" key="2">
    <source>
        <dbReference type="ARBA" id="ARBA00023004"/>
    </source>
</evidence>
<evidence type="ECO:0000256" key="1">
    <source>
        <dbReference type="ARBA" id="ARBA00022723"/>
    </source>
</evidence>
<feature type="domain" description="4Fe-4S ferredoxin-type" evidence="4">
    <location>
        <begin position="182"/>
        <end position="212"/>
    </location>
</feature>
<keyword evidence="1" id="KW-0479">Metal-binding</keyword>
<dbReference type="InterPro" id="IPR017900">
    <property type="entry name" value="4Fe4S_Fe_S_CS"/>
</dbReference>
<dbReference type="Gene3D" id="3.30.70.20">
    <property type="match status" value="1"/>
</dbReference>
<dbReference type="Pfam" id="PF12838">
    <property type="entry name" value="Fer4_7"/>
    <property type="match status" value="1"/>
</dbReference>
<evidence type="ECO:0000313" key="6">
    <source>
        <dbReference type="Proteomes" id="UP000809273"/>
    </source>
</evidence>
<proteinExistence type="predicted"/>
<keyword evidence="3" id="KW-0411">Iron-sulfur</keyword>
<gene>
    <name evidence="5" type="ORF">JW984_02115</name>
</gene>
<dbReference type="GO" id="GO:0046872">
    <property type="term" value="F:metal ion binding"/>
    <property type="evidence" value="ECO:0007669"/>
    <property type="project" value="UniProtKB-KW"/>
</dbReference>
<organism evidence="5 6">
    <name type="scientific">Candidatus Zymogenus saltonus</name>
    <dbReference type="NCBI Taxonomy" id="2844893"/>
    <lineage>
        <taxon>Bacteria</taxon>
        <taxon>Deltaproteobacteria</taxon>
        <taxon>Candidatus Zymogenia</taxon>
        <taxon>Candidatus Zymogeniales</taxon>
        <taxon>Candidatus Zymogenaceae</taxon>
        <taxon>Candidatus Zymogenus</taxon>
    </lineage>
</organism>
<dbReference type="InterPro" id="IPR017896">
    <property type="entry name" value="4Fe4S_Fe-S-bd"/>
</dbReference>
<comment type="caution">
    <text evidence="5">The sequence shown here is derived from an EMBL/GenBank/DDBJ whole genome shotgun (WGS) entry which is preliminary data.</text>
</comment>
<feature type="domain" description="4Fe-4S ferredoxin-type" evidence="4">
    <location>
        <begin position="220"/>
        <end position="249"/>
    </location>
</feature>
<dbReference type="PROSITE" id="PS51379">
    <property type="entry name" value="4FE4S_FER_2"/>
    <property type="match status" value="2"/>
</dbReference>
<evidence type="ECO:0000313" key="5">
    <source>
        <dbReference type="EMBL" id="MBN1571973.1"/>
    </source>
</evidence>
<sequence>MGRSKFTYDLMMKFYKLFQLLDDMGLIKHKESEADTSAHMIPVNEVIRGGKSVILPMEILGPIIERADCIYIMTECLCRRGEGCRSYPVDIGCLFLGSAARELGRGMGREVSIREAVVHAENAIGLGLFPLVLHNEFDAWLWGIDYKRMLNVCFCCDCCCSVRRGVRVRQSEGFFENIKRLPGLTVSVMEGCTGCGACVDLCVAGAISITGAITGEITGGRTEINEEYCKGCGNCVKVCPEGAVEMRLEDGVDTVGDILETYDKRTDVGGLSALSVKGERVKS</sequence>
<dbReference type="AlphaFoldDB" id="A0A9D8KCH3"/>
<reference evidence="5" key="2">
    <citation type="submission" date="2021-01" db="EMBL/GenBank/DDBJ databases">
        <authorList>
            <person name="Hahn C.R."/>
            <person name="Youssef N.H."/>
            <person name="Elshahed M."/>
        </authorList>
    </citation>
    <scope>NUCLEOTIDE SEQUENCE</scope>
    <source>
        <strain evidence="5">Zod_Metabat.24</strain>
    </source>
</reference>
<dbReference type="SUPFAM" id="SSF54862">
    <property type="entry name" value="4Fe-4S ferredoxins"/>
    <property type="match status" value="1"/>
</dbReference>
<accession>A0A9D8KCH3</accession>
<dbReference type="Proteomes" id="UP000809273">
    <property type="component" value="Unassembled WGS sequence"/>
</dbReference>
<evidence type="ECO:0000259" key="4">
    <source>
        <dbReference type="PROSITE" id="PS51379"/>
    </source>
</evidence>
<protein>
    <submittedName>
        <fullName evidence="5">4Fe-4S binding protein</fullName>
    </submittedName>
</protein>
<reference evidence="5" key="1">
    <citation type="journal article" date="2021" name="Environ. Microbiol.">
        <title>Genomic characterization of three novel Desulfobacterota classes expand the metabolic and phylogenetic diversity of the phylum.</title>
        <authorList>
            <person name="Murphy C.L."/>
            <person name="Biggerstaff J."/>
            <person name="Eichhorn A."/>
            <person name="Ewing E."/>
            <person name="Shahan R."/>
            <person name="Soriano D."/>
            <person name="Stewart S."/>
            <person name="VanMol K."/>
            <person name="Walker R."/>
            <person name="Walters P."/>
            <person name="Elshahed M.S."/>
            <person name="Youssef N.H."/>
        </authorList>
    </citation>
    <scope>NUCLEOTIDE SEQUENCE</scope>
    <source>
        <strain evidence="5">Zod_Metabat.24</strain>
    </source>
</reference>
<keyword evidence="2" id="KW-0408">Iron</keyword>
<dbReference type="EMBL" id="JAFGIX010000009">
    <property type="protein sequence ID" value="MBN1571973.1"/>
    <property type="molecule type" value="Genomic_DNA"/>
</dbReference>
<name>A0A9D8KCH3_9DELT</name>
<dbReference type="PROSITE" id="PS00198">
    <property type="entry name" value="4FE4S_FER_1"/>
    <property type="match status" value="1"/>
</dbReference>
<dbReference type="GO" id="GO:0051536">
    <property type="term" value="F:iron-sulfur cluster binding"/>
    <property type="evidence" value="ECO:0007669"/>
    <property type="project" value="UniProtKB-KW"/>
</dbReference>